<dbReference type="PANTHER" id="PTHR15034">
    <property type="entry name" value="DEATH DOMAIN-CONTAINING PROTEIN CRADD"/>
    <property type="match status" value="1"/>
</dbReference>
<feature type="domain" description="CARD" evidence="2">
    <location>
        <begin position="1"/>
        <end position="90"/>
    </location>
</feature>
<feature type="domain" description="CARD" evidence="2">
    <location>
        <begin position="138"/>
        <end position="227"/>
    </location>
</feature>
<feature type="compositionally biased region" description="Basic and acidic residues" evidence="1">
    <location>
        <begin position="238"/>
        <end position="252"/>
    </location>
</feature>
<dbReference type="CDD" id="cd01671">
    <property type="entry name" value="CARD"/>
    <property type="match status" value="2"/>
</dbReference>
<dbReference type="SMART" id="SM00114">
    <property type="entry name" value="CARD"/>
    <property type="match status" value="2"/>
</dbReference>
<protein>
    <recommendedName>
        <fullName evidence="2">CARD domain-containing protein</fullName>
    </recommendedName>
</protein>
<accession>A0ABN8S228</accession>
<evidence type="ECO:0000259" key="2">
    <source>
        <dbReference type="PROSITE" id="PS50209"/>
    </source>
</evidence>
<proteinExistence type="predicted"/>
<dbReference type="Proteomes" id="UP001159405">
    <property type="component" value="Unassembled WGS sequence"/>
</dbReference>
<evidence type="ECO:0000313" key="4">
    <source>
        <dbReference type="Proteomes" id="UP001159405"/>
    </source>
</evidence>
<gene>
    <name evidence="3" type="ORF">PLOB_00031677</name>
</gene>
<dbReference type="PANTHER" id="PTHR15034:SF5">
    <property type="entry name" value="DEATH DOMAIN-CONTAINING PROTEIN CRADD"/>
    <property type="match status" value="1"/>
</dbReference>
<dbReference type="SUPFAM" id="SSF47986">
    <property type="entry name" value="DEATH domain"/>
    <property type="match status" value="2"/>
</dbReference>
<reference evidence="3 4" key="1">
    <citation type="submission" date="2022-05" db="EMBL/GenBank/DDBJ databases">
        <authorList>
            <consortium name="Genoscope - CEA"/>
            <person name="William W."/>
        </authorList>
    </citation>
    <scope>NUCLEOTIDE SEQUENCE [LARGE SCALE GENOMIC DNA]</scope>
</reference>
<dbReference type="EMBL" id="CALNXK010000404">
    <property type="protein sequence ID" value="CAH3184904.1"/>
    <property type="molecule type" value="Genomic_DNA"/>
</dbReference>
<feature type="region of interest" description="Disordered" evidence="1">
    <location>
        <begin position="230"/>
        <end position="252"/>
    </location>
</feature>
<evidence type="ECO:0000256" key="1">
    <source>
        <dbReference type="SAM" id="MobiDB-lite"/>
    </source>
</evidence>
<name>A0ABN8S228_9CNID</name>
<dbReference type="PROSITE" id="PS50209">
    <property type="entry name" value="CARD"/>
    <property type="match status" value="2"/>
</dbReference>
<dbReference type="InterPro" id="IPR037939">
    <property type="entry name" value="CRADD"/>
</dbReference>
<evidence type="ECO:0000313" key="3">
    <source>
        <dbReference type="EMBL" id="CAH3184904.1"/>
    </source>
</evidence>
<organism evidence="3 4">
    <name type="scientific">Porites lobata</name>
    <dbReference type="NCBI Taxonomy" id="104759"/>
    <lineage>
        <taxon>Eukaryota</taxon>
        <taxon>Metazoa</taxon>
        <taxon>Cnidaria</taxon>
        <taxon>Anthozoa</taxon>
        <taxon>Hexacorallia</taxon>
        <taxon>Scleractinia</taxon>
        <taxon>Fungiina</taxon>
        <taxon>Poritidae</taxon>
        <taxon>Porites</taxon>
    </lineage>
</organism>
<dbReference type="Pfam" id="PF00619">
    <property type="entry name" value="CARD"/>
    <property type="match status" value="2"/>
</dbReference>
<feature type="non-terminal residue" evidence="3">
    <location>
        <position position="252"/>
    </location>
</feature>
<comment type="caution">
    <text evidence="3">The sequence shown here is derived from an EMBL/GenBank/DDBJ whole genome shotgun (WGS) entry which is preliminary data.</text>
</comment>
<dbReference type="InterPro" id="IPR011029">
    <property type="entry name" value="DEATH-like_dom_sf"/>
</dbReference>
<sequence length="252" mass="29279">MQRYQKEIIRKHFGRLVEDMEPNPVVRYLFEKGIVSKEDMEVIRSKDTSDEQNDALLLILMRKGPDAFKRLIEALQRNKSSLADILLDEERKELLKKTQDINLNSPSTSHVKSTSASEFGEETGFQGTIASRTDQISMDDKHRNILRRTRLTLRKDLEPIKLLPYLVDVLDHTDEEEIKASSNEKRVSGVDKLLEILPRKGQKAFDIFKKALQKVQPHLVVHLEMEEMKTQLNQEKGQSADEREENQKLKME</sequence>
<keyword evidence="4" id="KW-1185">Reference proteome</keyword>
<dbReference type="Gene3D" id="1.10.533.10">
    <property type="entry name" value="Death Domain, Fas"/>
    <property type="match status" value="2"/>
</dbReference>
<dbReference type="InterPro" id="IPR001315">
    <property type="entry name" value="CARD"/>
</dbReference>